<protein>
    <submittedName>
        <fullName evidence="4">Putative Fe-containing alcohol dehydrogenase</fullName>
    </submittedName>
</protein>
<feature type="domain" description="Alcohol dehydrogenase iron-type/glycerol dehydrogenase GldA" evidence="2">
    <location>
        <begin position="36"/>
        <end position="203"/>
    </location>
</feature>
<dbReference type="Gene3D" id="3.40.50.1970">
    <property type="match status" value="1"/>
</dbReference>
<proteinExistence type="predicted"/>
<dbReference type="Pfam" id="PF00465">
    <property type="entry name" value="Fe-ADH"/>
    <property type="match status" value="1"/>
</dbReference>
<dbReference type="InterPro" id="IPR039697">
    <property type="entry name" value="Alcohol_dehydrogenase_Fe"/>
</dbReference>
<organism evidence="4 5">
    <name type="scientific">Calocera cornea HHB12733</name>
    <dbReference type="NCBI Taxonomy" id="1353952"/>
    <lineage>
        <taxon>Eukaryota</taxon>
        <taxon>Fungi</taxon>
        <taxon>Dikarya</taxon>
        <taxon>Basidiomycota</taxon>
        <taxon>Agaricomycotina</taxon>
        <taxon>Dacrymycetes</taxon>
        <taxon>Dacrymycetales</taxon>
        <taxon>Dacrymycetaceae</taxon>
        <taxon>Calocera</taxon>
    </lineage>
</organism>
<dbReference type="PANTHER" id="PTHR11496">
    <property type="entry name" value="ALCOHOL DEHYDROGENASE"/>
    <property type="match status" value="1"/>
</dbReference>
<dbReference type="GO" id="GO:0046872">
    <property type="term" value="F:metal ion binding"/>
    <property type="evidence" value="ECO:0007669"/>
    <property type="project" value="InterPro"/>
</dbReference>
<dbReference type="Proteomes" id="UP000076842">
    <property type="component" value="Unassembled WGS sequence"/>
</dbReference>
<accession>A0A165CDQ0</accession>
<dbReference type="GO" id="GO:0005739">
    <property type="term" value="C:mitochondrion"/>
    <property type="evidence" value="ECO:0007669"/>
    <property type="project" value="TreeGrafter"/>
</dbReference>
<evidence type="ECO:0000256" key="1">
    <source>
        <dbReference type="ARBA" id="ARBA00023002"/>
    </source>
</evidence>
<dbReference type="PANTHER" id="PTHR11496:SF107">
    <property type="entry name" value="ALCOHOL DEHYDROGENASE, PUTATIVE (AFU_ORTHOLOGUE AFUA_1G06800)-RELATED"/>
    <property type="match status" value="1"/>
</dbReference>
<gene>
    <name evidence="4" type="ORF">CALCODRAFT_444317</name>
</gene>
<name>A0A165CDQ0_9BASI</name>
<dbReference type="SUPFAM" id="SSF56796">
    <property type="entry name" value="Dehydroquinate synthase-like"/>
    <property type="match status" value="1"/>
</dbReference>
<feature type="domain" description="Fe-containing alcohol dehydrogenase-like C-terminal" evidence="3">
    <location>
        <begin position="218"/>
        <end position="413"/>
    </location>
</feature>
<dbReference type="Pfam" id="PF25137">
    <property type="entry name" value="ADH_Fe_C"/>
    <property type="match status" value="1"/>
</dbReference>
<dbReference type="InterPro" id="IPR001670">
    <property type="entry name" value="ADH_Fe/GldA"/>
</dbReference>
<reference evidence="4 5" key="1">
    <citation type="journal article" date="2016" name="Mol. Biol. Evol.">
        <title>Comparative Genomics of Early-Diverging Mushroom-Forming Fungi Provides Insights into the Origins of Lignocellulose Decay Capabilities.</title>
        <authorList>
            <person name="Nagy L.G."/>
            <person name="Riley R."/>
            <person name="Tritt A."/>
            <person name="Adam C."/>
            <person name="Daum C."/>
            <person name="Floudas D."/>
            <person name="Sun H."/>
            <person name="Yadav J.S."/>
            <person name="Pangilinan J."/>
            <person name="Larsson K.H."/>
            <person name="Matsuura K."/>
            <person name="Barry K."/>
            <person name="Labutti K."/>
            <person name="Kuo R."/>
            <person name="Ohm R.A."/>
            <person name="Bhattacharya S.S."/>
            <person name="Shirouzu T."/>
            <person name="Yoshinaga Y."/>
            <person name="Martin F.M."/>
            <person name="Grigoriev I.V."/>
            <person name="Hibbett D.S."/>
        </authorList>
    </citation>
    <scope>NUCLEOTIDE SEQUENCE [LARGE SCALE GENOMIC DNA]</scope>
    <source>
        <strain evidence="4 5">HHB12733</strain>
    </source>
</reference>
<evidence type="ECO:0000259" key="2">
    <source>
        <dbReference type="Pfam" id="PF00465"/>
    </source>
</evidence>
<keyword evidence="5" id="KW-1185">Reference proteome</keyword>
<dbReference type="InterPro" id="IPR056798">
    <property type="entry name" value="ADH_Fe_C"/>
</dbReference>
<dbReference type="GO" id="GO:0004022">
    <property type="term" value="F:alcohol dehydrogenase (NAD+) activity"/>
    <property type="evidence" value="ECO:0007669"/>
    <property type="project" value="TreeGrafter"/>
</dbReference>
<keyword evidence="1" id="KW-0560">Oxidoreductase</keyword>
<evidence type="ECO:0000313" key="4">
    <source>
        <dbReference type="EMBL" id="KZT50634.1"/>
    </source>
</evidence>
<sequence length="417" mass="44629">MPFTFGTEVYREAFTDHSDSPDRASIRGHVSYGLRFPEACANHVNNTFKASRVYIIASRTLANNGSALQSLKAALTAKVVGTRVGMSGQNLWSEVAGIVNECRELDADIIVTLGGSSVADAAKLTALALANHITEPEEMSKLTVSRNAVKGEIKASAIPIISIPTTLSGSEYSNYAGGTEDATKRKHQFTPPLSGPALVILDPDLTIATPSNLWFGSGCRAVDHCVESLCSLVSTSKSDADATRGLKALIWGLLKCKVDPNDLNARLLCQIGSMDAIGGLCRDPRPALGGSHAITTMMGSFGVDYSDTSCVVLPAVCKFNAAKDVNVKRQNNVLQVLWEVPEIEALRLDKNKADLGDVLDAFFRALGLPRSLKAVGIEGTKVDELAEASSQHWYASTNPYPLKTKEDVMEILDMSRG</sequence>
<dbReference type="InParanoid" id="A0A165CDQ0"/>
<evidence type="ECO:0000259" key="3">
    <source>
        <dbReference type="Pfam" id="PF25137"/>
    </source>
</evidence>
<dbReference type="CDD" id="cd08192">
    <property type="entry name" value="MAR-like"/>
    <property type="match status" value="1"/>
</dbReference>
<evidence type="ECO:0000313" key="5">
    <source>
        <dbReference type="Proteomes" id="UP000076842"/>
    </source>
</evidence>
<dbReference type="Gene3D" id="1.20.1090.10">
    <property type="entry name" value="Dehydroquinate synthase-like - alpha domain"/>
    <property type="match status" value="1"/>
</dbReference>
<dbReference type="EMBL" id="KV424156">
    <property type="protein sequence ID" value="KZT50634.1"/>
    <property type="molecule type" value="Genomic_DNA"/>
</dbReference>
<dbReference type="AlphaFoldDB" id="A0A165CDQ0"/>
<dbReference type="STRING" id="1353952.A0A165CDQ0"/>
<dbReference type="OrthoDB" id="3360544at2759"/>